<dbReference type="AlphaFoldDB" id="A0A1G4IVY9"/>
<dbReference type="GO" id="GO:0005198">
    <property type="term" value="F:structural molecule activity"/>
    <property type="evidence" value="ECO:0007669"/>
    <property type="project" value="TreeGrafter"/>
</dbReference>
<dbReference type="InterPro" id="IPR036388">
    <property type="entry name" value="WH-like_DNA-bd_sf"/>
</dbReference>
<evidence type="ECO:0000313" key="5">
    <source>
        <dbReference type="Proteomes" id="UP000191024"/>
    </source>
</evidence>
<proteinExistence type="inferred from homology"/>
<comment type="similarity">
    <text evidence="1">Belongs to the VPS25 family.</text>
</comment>
<gene>
    <name evidence="4" type="ORF">LAMI_0B04324G</name>
</gene>
<evidence type="ECO:0000256" key="2">
    <source>
        <dbReference type="ARBA" id="ARBA00022448"/>
    </source>
</evidence>
<dbReference type="GO" id="GO:0042803">
    <property type="term" value="F:protein homodimerization activity"/>
    <property type="evidence" value="ECO:0007669"/>
    <property type="project" value="TreeGrafter"/>
</dbReference>
<accession>A0A1G4IVY9</accession>
<dbReference type="GO" id="GO:0000814">
    <property type="term" value="C:ESCRT II complex"/>
    <property type="evidence" value="ECO:0007669"/>
    <property type="project" value="InterPro"/>
</dbReference>
<sequence>MTTNLPAIYSFPPLYTCQPNALIREQQLTVWCEIIVEFAKKERVWCITAEGTPAKDGGDKQSVFRNDVIQRSVKSTFIEEIWHKMIETEKALRIDSDSNYFILWRSLDSWSALILQWFESSGKLNQVITLYELIEGDETLGCEFHGMDSMLMEKCLLRLRERGRASLLKDQNKVMGVKVV</sequence>
<reference evidence="4 5" key="1">
    <citation type="submission" date="2016-03" db="EMBL/GenBank/DDBJ databases">
        <authorList>
            <person name="Devillers H."/>
        </authorList>
    </citation>
    <scope>NUCLEOTIDE SEQUENCE [LARGE SCALE GENOMIC DNA]</scope>
    <source>
        <strain evidence="4">CBS 11717</strain>
    </source>
</reference>
<dbReference type="PANTHER" id="PTHR13149">
    <property type="entry name" value="VACUOLAR PROTEIN SORTING-ASSOCIATED PROTEIN VPS25"/>
    <property type="match status" value="1"/>
</dbReference>
<protein>
    <submittedName>
        <fullName evidence="4">LAMI_0B04324g1_1</fullName>
    </submittedName>
</protein>
<dbReference type="InterPro" id="IPR014041">
    <property type="entry name" value="ESCRT-II_cplx_Vps25-sub_N"/>
</dbReference>
<evidence type="ECO:0000256" key="1">
    <source>
        <dbReference type="ARBA" id="ARBA00009674"/>
    </source>
</evidence>
<organism evidence="4 5">
    <name type="scientific">Lachancea mirantina</name>
    <dbReference type="NCBI Taxonomy" id="1230905"/>
    <lineage>
        <taxon>Eukaryota</taxon>
        <taxon>Fungi</taxon>
        <taxon>Dikarya</taxon>
        <taxon>Ascomycota</taxon>
        <taxon>Saccharomycotina</taxon>
        <taxon>Saccharomycetes</taxon>
        <taxon>Saccharomycetales</taxon>
        <taxon>Saccharomycetaceae</taxon>
        <taxon>Lachancea</taxon>
    </lineage>
</organism>
<dbReference type="Proteomes" id="UP000191024">
    <property type="component" value="Chromosome B"/>
</dbReference>
<dbReference type="OrthoDB" id="245150at2759"/>
<evidence type="ECO:0000313" key="4">
    <source>
        <dbReference type="EMBL" id="SCU80967.1"/>
    </source>
</evidence>
<dbReference type="InterPro" id="IPR036390">
    <property type="entry name" value="WH_DNA-bd_sf"/>
</dbReference>
<dbReference type="EMBL" id="LT598464">
    <property type="protein sequence ID" value="SCU80967.1"/>
    <property type="molecule type" value="Genomic_DNA"/>
</dbReference>
<dbReference type="SUPFAM" id="SSF46785">
    <property type="entry name" value="Winged helix' DNA-binding domain"/>
    <property type="match status" value="2"/>
</dbReference>
<dbReference type="InterPro" id="IPR008570">
    <property type="entry name" value="ESCRT-II_cplx_Vps25-sub"/>
</dbReference>
<dbReference type="GO" id="GO:0043328">
    <property type="term" value="P:protein transport to vacuole involved in ubiquitin-dependent protein catabolic process via the multivesicular body sorting pathway"/>
    <property type="evidence" value="ECO:0007669"/>
    <property type="project" value="TreeGrafter"/>
</dbReference>
<evidence type="ECO:0000256" key="3">
    <source>
        <dbReference type="ARBA" id="ARBA00022927"/>
    </source>
</evidence>
<name>A0A1G4IVY9_9SACH</name>
<keyword evidence="2" id="KW-0813">Transport</keyword>
<dbReference type="Gene3D" id="1.10.10.570">
    <property type="entry name" value="Winged helix' DNA-binding domain. Chain C. Domain 1"/>
    <property type="match status" value="1"/>
</dbReference>
<dbReference type="Gene3D" id="1.10.10.10">
    <property type="entry name" value="Winged helix-like DNA-binding domain superfamily/Winged helix DNA-binding domain"/>
    <property type="match status" value="1"/>
</dbReference>
<keyword evidence="3" id="KW-0653">Protein transport</keyword>
<dbReference type="STRING" id="1230905.A0A1G4IVY9"/>
<dbReference type="Pfam" id="PF05871">
    <property type="entry name" value="ESCRT-II"/>
    <property type="match status" value="1"/>
</dbReference>
<dbReference type="PANTHER" id="PTHR13149:SF0">
    <property type="entry name" value="VACUOLAR PROTEIN-SORTING-ASSOCIATED PROTEIN 25"/>
    <property type="match status" value="1"/>
</dbReference>
<keyword evidence="5" id="KW-1185">Reference proteome</keyword>